<feature type="compositionally biased region" description="Basic and acidic residues" evidence="6">
    <location>
        <begin position="435"/>
        <end position="447"/>
    </location>
</feature>
<organism evidence="8 9">
    <name type="scientific">Hevea brasiliensis</name>
    <name type="common">Para rubber tree</name>
    <name type="synonym">Siphonia brasiliensis</name>
    <dbReference type="NCBI Taxonomy" id="3981"/>
    <lineage>
        <taxon>Eukaryota</taxon>
        <taxon>Viridiplantae</taxon>
        <taxon>Streptophyta</taxon>
        <taxon>Embryophyta</taxon>
        <taxon>Tracheophyta</taxon>
        <taxon>Spermatophyta</taxon>
        <taxon>Magnoliopsida</taxon>
        <taxon>eudicotyledons</taxon>
        <taxon>Gunneridae</taxon>
        <taxon>Pentapetalae</taxon>
        <taxon>rosids</taxon>
        <taxon>fabids</taxon>
        <taxon>Malpighiales</taxon>
        <taxon>Euphorbiaceae</taxon>
        <taxon>Crotonoideae</taxon>
        <taxon>Micrandreae</taxon>
        <taxon>Hevea</taxon>
    </lineage>
</organism>
<dbReference type="EMBL" id="JAAGAX010000005">
    <property type="protein sequence ID" value="KAF2315476.1"/>
    <property type="molecule type" value="Genomic_DNA"/>
</dbReference>
<comment type="subcellular location">
    <subcellularLocation>
        <location evidence="1">Nucleus</location>
        <location evidence="1">Nucleolus</location>
    </subcellularLocation>
</comment>
<name>A0A6A6MT57_HEVBR</name>
<dbReference type="InterPro" id="IPR000504">
    <property type="entry name" value="RRM_dom"/>
</dbReference>
<feature type="region of interest" description="Disordered" evidence="6">
    <location>
        <begin position="41"/>
        <end position="97"/>
    </location>
</feature>
<feature type="domain" description="RRM" evidence="7">
    <location>
        <begin position="227"/>
        <end position="321"/>
    </location>
</feature>
<dbReference type="InterPro" id="IPR034221">
    <property type="entry name" value="RBM34_RRM2"/>
</dbReference>
<gene>
    <name evidence="8" type="ORF">GH714_039777</name>
</gene>
<dbReference type="InterPro" id="IPR035979">
    <property type="entry name" value="RBD_domain_sf"/>
</dbReference>
<evidence type="ECO:0000259" key="7">
    <source>
        <dbReference type="PROSITE" id="PS50102"/>
    </source>
</evidence>
<evidence type="ECO:0000313" key="8">
    <source>
        <dbReference type="EMBL" id="KAF2315476.1"/>
    </source>
</evidence>
<proteinExistence type="inferred from homology"/>
<feature type="compositionally biased region" description="Basic and acidic residues" evidence="6">
    <location>
        <begin position="492"/>
        <end position="501"/>
    </location>
</feature>
<evidence type="ECO:0000313" key="9">
    <source>
        <dbReference type="Proteomes" id="UP000467840"/>
    </source>
</evidence>
<dbReference type="Proteomes" id="UP000467840">
    <property type="component" value="Chromosome 15"/>
</dbReference>
<dbReference type="Pfam" id="PF00076">
    <property type="entry name" value="RRM_1"/>
    <property type="match status" value="2"/>
</dbReference>
<feature type="compositionally biased region" description="Basic and acidic residues" evidence="6">
    <location>
        <begin position="71"/>
        <end position="96"/>
    </location>
</feature>
<dbReference type="GO" id="GO:0005730">
    <property type="term" value="C:nucleolus"/>
    <property type="evidence" value="ECO:0007669"/>
    <property type="project" value="UniProtKB-SubCell"/>
</dbReference>
<evidence type="ECO:0000256" key="3">
    <source>
        <dbReference type="ARBA" id="ARBA00022884"/>
    </source>
</evidence>
<evidence type="ECO:0000256" key="5">
    <source>
        <dbReference type="PROSITE-ProRule" id="PRU00176"/>
    </source>
</evidence>
<keyword evidence="3 5" id="KW-0694">RNA-binding</keyword>
<dbReference type="InterPro" id="IPR012677">
    <property type="entry name" value="Nucleotide-bd_a/b_plait_sf"/>
</dbReference>
<feature type="domain" description="RRM" evidence="7">
    <location>
        <begin position="338"/>
        <end position="419"/>
    </location>
</feature>
<dbReference type="Gene3D" id="3.30.70.330">
    <property type="match status" value="2"/>
</dbReference>
<dbReference type="AlphaFoldDB" id="A0A6A6MT57"/>
<dbReference type="CDD" id="cd12394">
    <property type="entry name" value="RRM1_RBM34"/>
    <property type="match status" value="1"/>
</dbReference>
<comment type="caution">
    <text evidence="8">The sequence shown here is derived from an EMBL/GenBank/DDBJ whole genome shotgun (WGS) entry which is preliminary data.</text>
</comment>
<reference evidence="8 9" key="1">
    <citation type="journal article" date="2020" name="Mol. Plant">
        <title>The Chromosome-Based Rubber Tree Genome Provides New Insights into Spurge Genome Evolution and Rubber Biosynthesis.</title>
        <authorList>
            <person name="Liu J."/>
            <person name="Shi C."/>
            <person name="Shi C.C."/>
            <person name="Li W."/>
            <person name="Zhang Q.J."/>
            <person name="Zhang Y."/>
            <person name="Li K."/>
            <person name="Lu H.F."/>
            <person name="Shi C."/>
            <person name="Zhu S.T."/>
            <person name="Xiao Z.Y."/>
            <person name="Nan H."/>
            <person name="Yue Y."/>
            <person name="Zhu X.G."/>
            <person name="Wu Y."/>
            <person name="Hong X.N."/>
            <person name="Fan G.Y."/>
            <person name="Tong Y."/>
            <person name="Zhang D."/>
            <person name="Mao C.L."/>
            <person name="Liu Y.L."/>
            <person name="Hao S.J."/>
            <person name="Liu W.Q."/>
            <person name="Lv M.Q."/>
            <person name="Zhang H.B."/>
            <person name="Liu Y."/>
            <person name="Hu-Tang G.R."/>
            <person name="Wang J.P."/>
            <person name="Wang J.H."/>
            <person name="Sun Y.H."/>
            <person name="Ni S.B."/>
            <person name="Chen W.B."/>
            <person name="Zhang X.C."/>
            <person name="Jiao Y.N."/>
            <person name="Eichler E.E."/>
            <person name="Li G.H."/>
            <person name="Liu X."/>
            <person name="Gao L.Z."/>
        </authorList>
    </citation>
    <scope>NUCLEOTIDE SEQUENCE [LARGE SCALE GENOMIC DNA]</scope>
    <source>
        <strain evidence="9">cv. GT1</strain>
        <tissue evidence="8">Leaf</tissue>
    </source>
</reference>
<feature type="compositionally biased region" description="Basic and acidic residues" evidence="6">
    <location>
        <begin position="172"/>
        <end position="190"/>
    </location>
</feature>
<feature type="region of interest" description="Disordered" evidence="6">
    <location>
        <begin position="411"/>
        <end position="546"/>
    </location>
</feature>
<feature type="compositionally biased region" description="Polar residues" evidence="6">
    <location>
        <begin position="123"/>
        <end position="150"/>
    </location>
</feature>
<dbReference type="GO" id="GO:0003723">
    <property type="term" value="F:RNA binding"/>
    <property type="evidence" value="ECO:0007669"/>
    <property type="project" value="UniProtKB-UniRule"/>
</dbReference>
<dbReference type="PROSITE" id="PS50102">
    <property type="entry name" value="RRM"/>
    <property type="match status" value="2"/>
</dbReference>
<accession>A0A6A6MT57</accession>
<dbReference type="PANTHER" id="PTHR23236:SF25">
    <property type="entry name" value="RNA-BINDING PROTEIN 34"/>
    <property type="match status" value="1"/>
</dbReference>
<dbReference type="CDD" id="cd12395">
    <property type="entry name" value="RRM2_RBM34"/>
    <property type="match status" value="1"/>
</dbReference>
<dbReference type="PANTHER" id="PTHR23236">
    <property type="entry name" value="EUKARYOTIC TRANSLATION INITIATION FACTOR 4B/4H"/>
    <property type="match status" value="1"/>
</dbReference>
<feature type="region of interest" description="Disordered" evidence="6">
    <location>
        <begin position="123"/>
        <end position="190"/>
    </location>
</feature>
<feature type="compositionally biased region" description="Polar residues" evidence="6">
    <location>
        <begin position="448"/>
        <end position="461"/>
    </location>
</feature>
<evidence type="ECO:0000256" key="4">
    <source>
        <dbReference type="ARBA" id="ARBA00023242"/>
    </source>
</evidence>
<comment type="similarity">
    <text evidence="2">Belongs to the RRM RBM34 family.</text>
</comment>
<sequence>MGKKKPKELDAACVSQNDTVPASSDIFKSLFGDVEQNEAASSIFSDRNPFKRKPQESSSGLGNVKFNESPKLSDTKDSNLDLVKRRRNEEKKHNLDEVSIEGEAIGTPLVARKMKKLKIQNSGFISEVSEGNPNMGSGSRPENGNKNSSLVVEPKAEITHNEKSNKRKKRKRDELEREYETQKYGPKPEDDANVVIVGEKRKKVDNEADLLVSKDGEEFDDESKLLRTVFVGNLPLKTKKKALMKEFGQYGDIESVRIRSVPIVDTKIPKKGAIILNKINDSADSVHAYVVFKAQESAEASLAHNMALVGGHHIRVDRACPPRKKLKGEDALLYDNKRTLFVGNLPFDVKDEEIYQLFSDIKDLESSIEAVRVVRHPHIGLGKGIAYVLFKTREAANLALKKRNLKIRNRELRLSHARQDSTPSKRKKSFTADSPTKRLAVDLRTPDRNSGSNTKDSSISYQGFRASKSGVQKKLNNPKRNRALRMKSKNQQGEKSKEKRPAVAARKAKAKARQDSGTAKQAGQKRKLDSRTPQSFNAKKKARKFR</sequence>
<dbReference type="SUPFAM" id="SSF54928">
    <property type="entry name" value="RNA-binding domain, RBD"/>
    <property type="match status" value="2"/>
</dbReference>
<evidence type="ECO:0000256" key="1">
    <source>
        <dbReference type="ARBA" id="ARBA00004604"/>
    </source>
</evidence>
<keyword evidence="9" id="KW-1185">Reference proteome</keyword>
<keyword evidence="4" id="KW-0539">Nucleus</keyword>
<evidence type="ECO:0000256" key="6">
    <source>
        <dbReference type="SAM" id="MobiDB-lite"/>
    </source>
</evidence>
<evidence type="ECO:0000256" key="2">
    <source>
        <dbReference type="ARBA" id="ARBA00007077"/>
    </source>
</evidence>
<feature type="compositionally biased region" description="Basic and acidic residues" evidence="6">
    <location>
        <begin position="154"/>
        <end position="164"/>
    </location>
</feature>
<protein>
    <recommendedName>
        <fullName evidence="7">RRM domain-containing protein</fullName>
    </recommendedName>
</protein>
<dbReference type="SMART" id="SM00360">
    <property type="entry name" value="RRM"/>
    <property type="match status" value="2"/>
</dbReference>
<feature type="compositionally biased region" description="Basic residues" evidence="6">
    <location>
        <begin position="476"/>
        <end position="488"/>
    </location>
</feature>